<dbReference type="GO" id="GO:0000981">
    <property type="term" value="F:DNA-binding transcription factor activity, RNA polymerase II-specific"/>
    <property type="evidence" value="ECO:0007669"/>
    <property type="project" value="TreeGrafter"/>
</dbReference>
<dbReference type="GO" id="GO:0005634">
    <property type="term" value="C:nucleus"/>
    <property type="evidence" value="ECO:0007669"/>
    <property type="project" value="UniProtKB-SubCell"/>
</dbReference>
<dbReference type="PANTHER" id="PTHR24394">
    <property type="entry name" value="ZINC FINGER PROTEIN"/>
    <property type="match status" value="1"/>
</dbReference>
<evidence type="ECO:0000313" key="11">
    <source>
        <dbReference type="EMBL" id="KAK2584880.1"/>
    </source>
</evidence>
<comment type="caution">
    <text evidence="11">The sequence shown here is derived from an EMBL/GenBank/DDBJ whole genome shotgun (WGS) entry which is preliminary data.</text>
</comment>
<evidence type="ECO:0000256" key="4">
    <source>
        <dbReference type="ARBA" id="ARBA00022771"/>
    </source>
</evidence>
<dbReference type="Pfam" id="PF00096">
    <property type="entry name" value="zf-C2H2"/>
    <property type="match status" value="1"/>
</dbReference>
<evidence type="ECO:0000256" key="2">
    <source>
        <dbReference type="ARBA" id="ARBA00022723"/>
    </source>
</evidence>
<feature type="domain" description="C2H2-type" evidence="10">
    <location>
        <begin position="197"/>
        <end position="223"/>
    </location>
</feature>
<keyword evidence="4 9" id="KW-0863">Zinc-finger</keyword>
<feature type="domain" description="C2H2-type" evidence="10">
    <location>
        <begin position="9"/>
        <end position="36"/>
    </location>
</feature>
<dbReference type="SUPFAM" id="SSF57667">
    <property type="entry name" value="beta-beta-alpha zinc fingers"/>
    <property type="match status" value="2"/>
</dbReference>
<keyword evidence="7" id="KW-0804">Transcription</keyword>
<name>A0AAD9RS47_9HYME</name>
<evidence type="ECO:0000256" key="6">
    <source>
        <dbReference type="ARBA" id="ARBA00023015"/>
    </source>
</evidence>
<dbReference type="Proteomes" id="UP001258017">
    <property type="component" value="Unassembled WGS sequence"/>
</dbReference>
<evidence type="ECO:0000256" key="1">
    <source>
        <dbReference type="ARBA" id="ARBA00004123"/>
    </source>
</evidence>
<sequence length="256" mass="28969">MNEKESRNHVCPRCSQGYKNKRTLDTHLRTACGREPKFQCPYCGLKSKHPPNIYTHIRQISETQQPEETVTSEKLDWSLEGEKTTDATPSTSLEQAIGAGQDITCTQVYARELLRENQSSPNSQDASRCYSCQSCGKSFTRASILQAHAYYRCHLNPVSQLYKSGKNSRFSCYACGSSYSRQNSLMWHVRHECGNPQKCKDCGKTFLYRSSLYRHRSRGCSFHHIKDLAKPESNDLAQIEIDASIAGELVLDPVSV</sequence>
<keyword evidence="3" id="KW-0677">Repeat</keyword>
<dbReference type="GO" id="GO:0008270">
    <property type="term" value="F:zinc ion binding"/>
    <property type="evidence" value="ECO:0007669"/>
    <property type="project" value="UniProtKB-KW"/>
</dbReference>
<dbReference type="SMART" id="SM00355">
    <property type="entry name" value="ZnF_C2H2"/>
    <property type="match status" value="5"/>
</dbReference>
<keyword evidence="5" id="KW-0862">Zinc</keyword>
<feature type="domain" description="C2H2-type" evidence="10">
    <location>
        <begin position="170"/>
        <end position="197"/>
    </location>
</feature>
<accession>A0AAD9RS47</accession>
<dbReference type="AlphaFoldDB" id="A0AAD9RS47"/>
<dbReference type="InterPro" id="IPR013087">
    <property type="entry name" value="Znf_C2H2_type"/>
</dbReference>
<dbReference type="EMBL" id="JAIFRP010000023">
    <property type="protein sequence ID" value="KAK2584880.1"/>
    <property type="molecule type" value="Genomic_DNA"/>
</dbReference>
<gene>
    <name evidence="11" type="ORF">KPH14_002476</name>
</gene>
<keyword evidence="6" id="KW-0805">Transcription regulation</keyword>
<organism evidence="11 12">
    <name type="scientific">Odynerus spinipes</name>
    <dbReference type="NCBI Taxonomy" id="1348599"/>
    <lineage>
        <taxon>Eukaryota</taxon>
        <taxon>Metazoa</taxon>
        <taxon>Ecdysozoa</taxon>
        <taxon>Arthropoda</taxon>
        <taxon>Hexapoda</taxon>
        <taxon>Insecta</taxon>
        <taxon>Pterygota</taxon>
        <taxon>Neoptera</taxon>
        <taxon>Endopterygota</taxon>
        <taxon>Hymenoptera</taxon>
        <taxon>Apocrita</taxon>
        <taxon>Aculeata</taxon>
        <taxon>Vespoidea</taxon>
        <taxon>Vespidae</taxon>
        <taxon>Eumeninae</taxon>
        <taxon>Odynerus</taxon>
    </lineage>
</organism>
<evidence type="ECO:0000256" key="9">
    <source>
        <dbReference type="PROSITE-ProRule" id="PRU00042"/>
    </source>
</evidence>
<keyword evidence="8" id="KW-0539">Nucleus</keyword>
<reference evidence="11" key="2">
    <citation type="journal article" date="2023" name="Commun. Biol.">
        <title>Intrasexual cuticular hydrocarbon dimorphism in a wasp sheds light on hydrocarbon biosynthesis genes in Hymenoptera.</title>
        <authorList>
            <person name="Moris V.C."/>
            <person name="Podsiadlowski L."/>
            <person name="Martin S."/>
            <person name="Oeyen J.P."/>
            <person name="Donath A."/>
            <person name="Petersen M."/>
            <person name="Wilbrandt J."/>
            <person name="Misof B."/>
            <person name="Liedtke D."/>
            <person name="Thamm M."/>
            <person name="Scheiner R."/>
            <person name="Schmitt T."/>
            <person name="Niehuis O."/>
        </authorList>
    </citation>
    <scope>NUCLEOTIDE SEQUENCE</scope>
    <source>
        <strain evidence="11">GBR_01_08_01A</strain>
    </source>
</reference>
<reference evidence="11" key="1">
    <citation type="submission" date="2021-08" db="EMBL/GenBank/DDBJ databases">
        <authorList>
            <person name="Misof B."/>
            <person name="Oliver O."/>
            <person name="Podsiadlowski L."/>
            <person name="Donath A."/>
            <person name="Peters R."/>
            <person name="Mayer C."/>
            <person name="Rust J."/>
            <person name="Gunkel S."/>
            <person name="Lesny P."/>
            <person name="Martin S."/>
            <person name="Oeyen J.P."/>
            <person name="Petersen M."/>
            <person name="Panagiotis P."/>
            <person name="Wilbrandt J."/>
            <person name="Tanja T."/>
        </authorList>
    </citation>
    <scope>NUCLEOTIDE SEQUENCE</scope>
    <source>
        <strain evidence="11">GBR_01_08_01A</strain>
        <tissue evidence="11">Thorax + abdomen</tissue>
    </source>
</reference>
<dbReference type="InterPro" id="IPR036236">
    <property type="entry name" value="Znf_C2H2_sf"/>
</dbReference>
<keyword evidence="2" id="KW-0479">Metal-binding</keyword>
<dbReference type="PANTHER" id="PTHR24394:SF48">
    <property type="entry name" value="ZINC FINGER PROTEIN 771"/>
    <property type="match status" value="1"/>
</dbReference>
<evidence type="ECO:0000256" key="8">
    <source>
        <dbReference type="ARBA" id="ARBA00023242"/>
    </source>
</evidence>
<feature type="domain" description="C2H2-type" evidence="10">
    <location>
        <begin position="130"/>
        <end position="159"/>
    </location>
</feature>
<keyword evidence="12" id="KW-1185">Reference proteome</keyword>
<evidence type="ECO:0000256" key="5">
    <source>
        <dbReference type="ARBA" id="ARBA00022833"/>
    </source>
</evidence>
<proteinExistence type="predicted"/>
<protein>
    <recommendedName>
        <fullName evidence="10">C2H2-type domain-containing protein</fullName>
    </recommendedName>
</protein>
<dbReference type="PROSITE" id="PS50157">
    <property type="entry name" value="ZINC_FINGER_C2H2_2"/>
    <property type="match status" value="4"/>
</dbReference>
<evidence type="ECO:0000259" key="10">
    <source>
        <dbReference type="PROSITE" id="PS50157"/>
    </source>
</evidence>
<evidence type="ECO:0000256" key="3">
    <source>
        <dbReference type="ARBA" id="ARBA00022737"/>
    </source>
</evidence>
<evidence type="ECO:0000313" key="12">
    <source>
        <dbReference type="Proteomes" id="UP001258017"/>
    </source>
</evidence>
<dbReference type="PROSITE" id="PS00028">
    <property type="entry name" value="ZINC_FINGER_C2H2_1"/>
    <property type="match status" value="1"/>
</dbReference>
<comment type="subcellular location">
    <subcellularLocation>
        <location evidence="1">Nucleus</location>
    </subcellularLocation>
</comment>
<evidence type="ECO:0000256" key="7">
    <source>
        <dbReference type="ARBA" id="ARBA00023163"/>
    </source>
</evidence>
<dbReference type="Gene3D" id="3.30.160.60">
    <property type="entry name" value="Classic Zinc Finger"/>
    <property type="match status" value="2"/>
</dbReference>
<dbReference type="GO" id="GO:0003677">
    <property type="term" value="F:DNA binding"/>
    <property type="evidence" value="ECO:0007669"/>
    <property type="project" value="UniProtKB-KW"/>
</dbReference>